<feature type="transmembrane region" description="Helical" evidence="6">
    <location>
        <begin position="153"/>
        <end position="180"/>
    </location>
</feature>
<gene>
    <name evidence="7" type="ORF">MAG551_00161</name>
</gene>
<protein>
    <submittedName>
        <fullName evidence="7">Uncharacterized protein</fullName>
    </submittedName>
</protein>
<keyword evidence="3 6" id="KW-0812">Transmembrane</keyword>
<feature type="transmembrane region" description="Helical" evidence="6">
    <location>
        <begin position="280"/>
        <end position="299"/>
    </location>
</feature>
<dbReference type="PANTHER" id="PTHR39087:SF2">
    <property type="entry name" value="UPF0104 MEMBRANE PROTEIN MJ1595"/>
    <property type="match status" value="1"/>
</dbReference>
<evidence type="ECO:0000256" key="6">
    <source>
        <dbReference type="SAM" id="Phobius"/>
    </source>
</evidence>
<dbReference type="NCBIfam" id="TIGR00374">
    <property type="entry name" value="flippase-like domain"/>
    <property type="match status" value="1"/>
</dbReference>
<name>A0A941W1Z4_9BACT</name>
<dbReference type="InterPro" id="IPR022791">
    <property type="entry name" value="L-PG_synthase/AglD"/>
</dbReference>
<dbReference type="Proteomes" id="UP000722750">
    <property type="component" value="Unassembled WGS sequence"/>
</dbReference>
<dbReference type="EMBL" id="JAANXD010000009">
    <property type="protein sequence ID" value="MBS1257126.1"/>
    <property type="molecule type" value="Genomic_DNA"/>
</dbReference>
<accession>A0A941W1Z4</accession>
<dbReference type="PANTHER" id="PTHR39087">
    <property type="entry name" value="UPF0104 MEMBRANE PROTEIN MJ1595"/>
    <property type="match status" value="1"/>
</dbReference>
<proteinExistence type="predicted"/>
<organism evidence="7 8">
    <name type="scientific">Candidatus Scalindua arabica</name>
    <dbReference type="NCBI Taxonomy" id="1127984"/>
    <lineage>
        <taxon>Bacteria</taxon>
        <taxon>Pseudomonadati</taxon>
        <taxon>Planctomycetota</taxon>
        <taxon>Candidatus Brocadiia</taxon>
        <taxon>Candidatus Brocadiales</taxon>
        <taxon>Candidatus Scalinduaceae</taxon>
        <taxon>Candidatus Scalindua</taxon>
    </lineage>
</organism>
<keyword evidence="4 6" id="KW-1133">Transmembrane helix</keyword>
<keyword evidence="5 6" id="KW-0472">Membrane</keyword>
<feature type="transmembrane region" description="Helical" evidence="6">
    <location>
        <begin position="123"/>
        <end position="141"/>
    </location>
</feature>
<dbReference type="GO" id="GO:0005886">
    <property type="term" value="C:plasma membrane"/>
    <property type="evidence" value="ECO:0007669"/>
    <property type="project" value="UniProtKB-SubCell"/>
</dbReference>
<feature type="transmembrane region" description="Helical" evidence="6">
    <location>
        <begin position="218"/>
        <end position="243"/>
    </location>
</feature>
<comment type="caution">
    <text evidence="7">The sequence shown here is derived from an EMBL/GenBank/DDBJ whole genome shotgun (WGS) entry which is preliminary data.</text>
</comment>
<comment type="subcellular location">
    <subcellularLocation>
        <location evidence="1">Cell membrane</location>
        <topology evidence="1">Multi-pass membrane protein</topology>
    </subcellularLocation>
</comment>
<evidence type="ECO:0000256" key="4">
    <source>
        <dbReference type="ARBA" id="ARBA00022989"/>
    </source>
</evidence>
<evidence type="ECO:0000256" key="1">
    <source>
        <dbReference type="ARBA" id="ARBA00004651"/>
    </source>
</evidence>
<reference evidence="7" key="1">
    <citation type="journal article" date="2021" name="ISME J.">
        <title>Fine-scale metabolic discontinuity in a stratified prokaryote microbiome of a Red Sea deep halocline.</title>
        <authorList>
            <person name="Michoud G."/>
            <person name="Ngugi D.K."/>
            <person name="Barozzi A."/>
            <person name="Merlino G."/>
            <person name="Calleja M.L."/>
            <person name="Delgado-Huertas A."/>
            <person name="Moran X.A.G."/>
            <person name="Daffonchio D."/>
        </authorList>
    </citation>
    <scope>NUCLEOTIDE SEQUENCE</scope>
    <source>
        <strain evidence="7">SuakinDeep_MAG55_1</strain>
    </source>
</reference>
<evidence type="ECO:0000256" key="3">
    <source>
        <dbReference type="ARBA" id="ARBA00022692"/>
    </source>
</evidence>
<evidence type="ECO:0000313" key="7">
    <source>
        <dbReference type="EMBL" id="MBS1257126.1"/>
    </source>
</evidence>
<evidence type="ECO:0000313" key="8">
    <source>
        <dbReference type="Proteomes" id="UP000722750"/>
    </source>
</evidence>
<evidence type="ECO:0000256" key="2">
    <source>
        <dbReference type="ARBA" id="ARBA00022475"/>
    </source>
</evidence>
<feature type="transmembrane region" description="Helical" evidence="6">
    <location>
        <begin position="7"/>
        <end position="24"/>
    </location>
</feature>
<evidence type="ECO:0000256" key="5">
    <source>
        <dbReference type="ARBA" id="ARBA00023136"/>
    </source>
</evidence>
<feature type="transmembrane region" description="Helical" evidence="6">
    <location>
        <begin position="44"/>
        <end position="64"/>
    </location>
</feature>
<keyword evidence="2" id="KW-1003">Cell membrane</keyword>
<dbReference type="AlphaFoldDB" id="A0A941W1Z4"/>
<dbReference type="Pfam" id="PF03706">
    <property type="entry name" value="LPG_synthase_TM"/>
    <property type="match status" value="1"/>
</dbReference>
<sequence>MKNKKKLKILLLVVGSAILLWLIYKVGPSTLYYHLSTLKWKVLLLPLPYFLVFALDTMGWKYAFTKTKISFKDLFLIRLAGESINWIVPSANMAGEPMKAYFLKKHNVSMVDGMTSVVISKTILIISQIIFVMIGVVFLLLKLNVSGSRLISSMAIILLGIPIIIFIIFIQRQGVFAFLLKLLRMFRIRIRYIEEREERLMELDKNIFQFYSHNKKKAFYSFAYCFLGWMAGLIEAFLILYLLGIPVDTVSAYIIESLSTAARGVTSFIPGSVGGQEGGIIAIFVALKLSASIALTFGILRRFRELIWTGAGLFILSRLEWAIAESPTKE</sequence>